<feature type="domain" description="Insertion element IS402-like" evidence="1">
    <location>
        <begin position="17"/>
        <end position="85"/>
    </location>
</feature>
<dbReference type="Proteomes" id="UP001499909">
    <property type="component" value="Unassembled WGS sequence"/>
</dbReference>
<comment type="caution">
    <text evidence="2">The sequence shown here is derived from an EMBL/GenBank/DDBJ whole genome shotgun (WGS) entry which is preliminary data.</text>
</comment>
<dbReference type="InterPro" id="IPR025161">
    <property type="entry name" value="IS402-like_dom"/>
</dbReference>
<gene>
    <name evidence="2" type="ORF">GCM10022406_03710</name>
</gene>
<dbReference type="PANTHER" id="PTHR30007">
    <property type="entry name" value="PHP DOMAIN PROTEIN"/>
    <property type="match status" value="1"/>
</dbReference>
<dbReference type="RefSeq" id="WP_425553133.1">
    <property type="nucleotide sequence ID" value="NZ_BAABDH010000004.1"/>
</dbReference>
<name>A0ABP7MDP2_9BACT</name>
<proteinExistence type="predicted"/>
<evidence type="ECO:0000259" key="1">
    <source>
        <dbReference type="Pfam" id="PF13340"/>
    </source>
</evidence>
<keyword evidence="3" id="KW-1185">Reference proteome</keyword>
<sequence length="112" mass="12925">MHLAAISAVRKRYSSDLSAHDWQQLEPLLVVHRRGKWPLAEVVNAIFYVLKNGCVWRDLPGDLPPWGTVYWYFAKWEADGTWQRVSTCLNVSSREWAEKKLGPRPSSSTRKA</sequence>
<dbReference type="Pfam" id="PF13340">
    <property type="entry name" value="DUF4096"/>
    <property type="match status" value="1"/>
</dbReference>
<protein>
    <recommendedName>
        <fullName evidence="1">Insertion element IS402-like domain-containing protein</fullName>
    </recommendedName>
</protein>
<evidence type="ECO:0000313" key="3">
    <source>
        <dbReference type="Proteomes" id="UP001499909"/>
    </source>
</evidence>
<dbReference type="PANTHER" id="PTHR30007:SF0">
    <property type="entry name" value="TRANSPOSASE"/>
    <property type="match status" value="1"/>
</dbReference>
<organism evidence="2 3">
    <name type="scientific">Hymenobacter algoricola</name>
    <dbReference type="NCBI Taxonomy" id="486267"/>
    <lineage>
        <taxon>Bacteria</taxon>
        <taxon>Pseudomonadati</taxon>
        <taxon>Bacteroidota</taxon>
        <taxon>Cytophagia</taxon>
        <taxon>Cytophagales</taxon>
        <taxon>Hymenobacteraceae</taxon>
        <taxon>Hymenobacter</taxon>
    </lineage>
</organism>
<accession>A0ABP7MDP2</accession>
<reference evidence="3" key="1">
    <citation type="journal article" date="2019" name="Int. J. Syst. Evol. Microbiol.">
        <title>The Global Catalogue of Microorganisms (GCM) 10K type strain sequencing project: providing services to taxonomists for standard genome sequencing and annotation.</title>
        <authorList>
            <consortium name="The Broad Institute Genomics Platform"/>
            <consortium name="The Broad Institute Genome Sequencing Center for Infectious Disease"/>
            <person name="Wu L."/>
            <person name="Ma J."/>
        </authorList>
    </citation>
    <scope>NUCLEOTIDE SEQUENCE [LARGE SCALE GENOMIC DNA]</scope>
    <source>
        <strain evidence="3">JCM 17214</strain>
    </source>
</reference>
<evidence type="ECO:0000313" key="2">
    <source>
        <dbReference type="EMBL" id="GAA3920633.1"/>
    </source>
</evidence>
<dbReference type="EMBL" id="BAABDH010000004">
    <property type="protein sequence ID" value="GAA3920633.1"/>
    <property type="molecule type" value="Genomic_DNA"/>
</dbReference>